<reference evidence="2 3" key="1">
    <citation type="submission" date="2016-02" db="EMBL/GenBank/DDBJ databases">
        <title>Genome analysis of coral dinoflagellate symbionts highlights evolutionary adaptations to a symbiotic lifestyle.</title>
        <authorList>
            <person name="Aranda M."/>
            <person name="Li Y."/>
            <person name="Liew Y.J."/>
            <person name="Baumgarten S."/>
            <person name="Simakov O."/>
            <person name="Wilson M."/>
            <person name="Piel J."/>
            <person name="Ashoor H."/>
            <person name="Bougouffa S."/>
            <person name="Bajic V.B."/>
            <person name="Ryu T."/>
            <person name="Ravasi T."/>
            <person name="Bayer T."/>
            <person name="Micklem G."/>
            <person name="Kim H."/>
            <person name="Bhak J."/>
            <person name="Lajeunesse T.C."/>
            <person name="Voolstra C.R."/>
        </authorList>
    </citation>
    <scope>NUCLEOTIDE SEQUENCE [LARGE SCALE GENOMIC DNA]</scope>
    <source>
        <strain evidence="2 3">CCMP2467</strain>
    </source>
</reference>
<organism evidence="2 3">
    <name type="scientific">Symbiodinium microadriaticum</name>
    <name type="common">Dinoflagellate</name>
    <name type="synonym">Zooxanthella microadriatica</name>
    <dbReference type="NCBI Taxonomy" id="2951"/>
    <lineage>
        <taxon>Eukaryota</taxon>
        <taxon>Sar</taxon>
        <taxon>Alveolata</taxon>
        <taxon>Dinophyceae</taxon>
        <taxon>Suessiales</taxon>
        <taxon>Symbiodiniaceae</taxon>
        <taxon>Symbiodinium</taxon>
    </lineage>
</organism>
<keyword evidence="3" id="KW-1185">Reference proteome</keyword>
<sequence length="190" mass="20956">AEVLALRALRTRAKMTQRRAREEDSDEETSEISDIEDGPDYVTAGGDELENALIIVHKRVLEGVAAWCGYVCNGVWLANLQRGELQEVATSIEKNDARPLLVLFAEALLLRTMESLSEQIMHCASRLDVLSIALVVALVIFARQTRRCSASRALLSVNSSFGNSAEMLYLIPLVLPMALAVLDCEHCEVK</sequence>
<proteinExistence type="predicted"/>
<evidence type="ECO:0000313" key="2">
    <source>
        <dbReference type="EMBL" id="OLP73760.1"/>
    </source>
</evidence>
<comment type="caution">
    <text evidence="2">The sequence shown here is derived from an EMBL/GenBank/DDBJ whole genome shotgun (WGS) entry which is preliminary data.</text>
</comment>
<feature type="compositionally biased region" description="Acidic residues" evidence="1">
    <location>
        <begin position="23"/>
        <end position="39"/>
    </location>
</feature>
<evidence type="ECO:0000313" key="3">
    <source>
        <dbReference type="Proteomes" id="UP000186817"/>
    </source>
</evidence>
<evidence type="ECO:0000256" key="1">
    <source>
        <dbReference type="SAM" id="MobiDB-lite"/>
    </source>
</evidence>
<feature type="region of interest" description="Disordered" evidence="1">
    <location>
        <begin position="15"/>
        <end position="40"/>
    </location>
</feature>
<feature type="non-terminal residue" evidence="2">
    <location>
        <position position="190"/>
    </location>
</feature>
<name>A0A1Q9BT34_SYMMI</name>
<accession>A0A1Q9BT34</accession>
<dbReference type="AlphaFoldDB" id="A0A1Q9BT34"/>
<feature type="non-terminal residue" evidence="2">
    <location>
        <position position="1"/>
    </location>
</feature>
<protein>
    <submittedName>
        <fullName evidence="2">Uncharacterized protein</fullName>
    </submittedName>
</protein>
<dbReference type="Proteomes" id="UP000186817">
    <property type="component" value="Unassembled WGS sequence"/>
</dbReference>
<gene>
    <name evidence="2" type="ORF">AK812_SmicGene46897</name>
</gene>
<dbReference type="EMBL" id="LSRX01004824">
    <property type="protein sequence ID" value="OLP73760.1"/>
    <property type="molecule type" value="Genomic_DNA"/>
</dbReference>